<dbReference type="AlphaFoldDB" id="A0A9D4AIX9"/>
<dbReference type="EMBL" id="JAIQCV010000002">
    <property type="protein sequence ID" value="KAH1122223.1"/>
    <property type="molecule type" value="Genomic_DNA"/>
</dbReference>
<accession>A0A9D4AIX9</accession>
<evidence type="ECO:0000313" key="3">
    <source>
        <dbReference type="Proteomes" id="UP000828251"/>
    </source>
</evidence>
<dbReference type="Proteomes" id="UP000828251">
    <property type="component" value="Unassembled WGS sequence"/>
</dbReference>
<feature type="region of interest" description="Disordered" evidence="1">
    <location>
        <begin position="1"/>
        <end position="64"/>
    </location>
</feature>
<gene>
    <name evidence="2" type="ORF">J1N35_005383</name>
</gene>
<protein>
    <submittedName>
        <fullName evidence="2">Uncharacterized protein</fullName>
    </submittedName>
</protein>
<name>A0A9D4AIX9_9ROSI</name>
<reference evidence="2 3" key="1">
    <citation type="journal article" date="2021" name="Plant Biotechnol. J.">
        <title>Multi-omics assisted identification of the key and species-specific regulatory components of drought-tolerant mechanisms in Gossypium stocksii.</title>
        <authorList>
            <person name="Yu D."/>
            <person name="Ke L."/>
            <person name="Zhang D."/>
            <person name="Wu Y."/>
            <person name="Sun Y."/>
            <person name="Mei J."/>
            <person name="Sun J."/>
            <person name="Sun Y."/>
        </authorList>
    </citation>
    <scope>NUCLEOTIDE SEQUENCE [LARGE SCALE GENOMIC DNA]</scope>
    <source>
        <strain evidence="3">cv. E1</strain>
        <tissue evidence="2">Leaf</tissue>
    </source>
</reference>
<evidence type="ECO:0000256" key="1">
    <source>
        <dbReference type="SAM" id="MobiDB-lite"/>
    </source>
</evidence>
<keyword evidence="3" id="KW-1185">Reference proteome</keyword>
<sequence>MKKATKGLKGDKEKATIGLEEDEEKTKSVSIEIDHDGEETNPTSTPPMDAIAPVPPQSTVLITQ</sequence>
<evidence type="ECO:0000313" key="2">
    <source>
        <dbReference type="EMBL" id="KAH1122223.1"/>
    </source>
</evidence>
<proteinExistence type="predicted"/>
<organism evidence="2 3">
    <name type="scientific">Gossypium stocksii</name>
    <dbReference type="NCBI Taxonomy" id="47602"/>
    <lineage>
        <taxon>Eukaryota</taxon>
        <taxon>Viridiplantae</taxon>
        <taxon>Streptophyta</taxon>
        <taxon>Embryophyta</taxon>
        <taxon>Tracheophyta</taxon>
        <taxon>Spermatophyta</taxon>
        <taxon>Magnoliopsida</taxon>
        <taxon>eudicotyledons</taxon>
        <taxon>Gunneridae</taxon>
        <taxon>Pentapetalae</taxon>
        <taxon>rosids</taxon>
        <taxon>malvids</taxon>
        <taxon>Malvales</taxon>
        <taxon>Malvaceae</taxon>
        <taxon>Malvoideae</taxon>
        <taxon>Gossypium</taxon>
    </lineage>
</organism>
<comment type="caution">
    <text evidence="2">The sequence shown here is derived from an EMBL/GenBank/DDBJ whole genome shotgun (WGS) entry which is preliminary data.</text>
</comment>